<dbReference type="STRING" id="1776384.GCA_900086585_02684"/>
<dbReference type="GO" id="GO:0009055">
    <property type="term" value="F:electron transfer activity"/>
    <property type="evidence" value="ECO:0007669"/>
    <property type="project" value="TreeGrafter"/>
</dbReference>
<name>A0A415E6M6_9FIRM</name>
<dbReference type="RefSeq" id="WP_118333477.1">
    <property type="nucleotide sequence ID" value="NZ_AP025567.1"/>
</dbReference>
<dbReference type="InterPro" id="IPR037099">
    <property type="entry name" value="Fum_R/Succ_DH_flav-like_C_sf"/>
</dbReference>
<evidence type="ECO:0000256" key="2">
    <source>
        <dbReference type="ARBA" id="ARBA00023002"/>
    </source>
</evidence>
<dbReference type="Proteomes" id="UP000284841">
    <property type="component" value="Unassembled WGS sequence"/>
</dbReference>
<evidence type="ECO:0000259" key="4">
    <source>
        <dbReference type="Pfam" id="PF02910"/>
    </source>
</evidence>
<keyword evidence="1" id="KW-0285">Flavoprotein</keyword>
<dbReference type="EMBL" id="QRMS01000001">
    <property type="protein sequence ID" value="RHJ89374.1"/>
    <property type="molecule type" value="Genomic_DNA"/>
</dbReference>
<dbReference type="GO" id="GO:0050660">
    <property type="term" value="F:flavin adenine dinucleotide binding"/>
    <property type="evidence" value="ECO:0007669"/>
    <property type="project" value="TreeGrafter"/>
</dbReference>
<dbReference type="PIRSF" id="PIRSF000171">
    <property type="entry name" value="SDHA_APRA_LASPO"/>
    <property type="match status" value="1"/>
</dbReference>
<dbReference type="PANTHER" id="PTHR11632">
    <property type="entry name" value="SUCCINATE DEHYDROGENASE 2 FLAVOPROTEIN SUBUNIT"/>
    <property type="match status" value="1"/>
</dbReference>
<keyword evidence="6" id="KW-1185">Reference proteome</keyword>
<dbReference type="InterPro" id="IPR036188">
    <property type="entry name" value="FAD/NAD-bd_sf"/>
</dbReference>
<dbReference type="AlphaFoldDB" id="A0A415E6M6"/>
<proteinExistence type="predicted"/>
<dbReference type="InterPro" id="IPR015939">
    <property type="entry name" value="Fum_Rdtase/Succ_DH_flav-like_C"/>
</dbReference>
<organism evidence="5 6">
    <name type="scientific">Emergencia timonensis</name>
    <dbReference type="NCBI Taxonomy" id="1776384"/>
    <lineage>
        <taxon>Bacteria</taxon>
        <taxon>Bacillati</taxon>
        <taxon>Bacillota</taxon>
        <taxon>Clostridia</taxon>
        <taxon>Peptostreptococcales</taxon>
        <taxon>Anaerovoracaceae</taxon>
        <taxon>Emergencia</taxon>
    </lineage>
</organism>
<dbReference type="InterPro" id="IPR003953">
    <property type="entry name" value="FAD-dep_OxRdtase_2_FAD-bd"/>
</dbReference>
<dbReference type="Pfam" id="PF02910">
    <property type="entry name" value="Succ_DH_flav_C"/>
    <property type="match status" value="1"/>
</dbReference>
<accession>A0A415E6M6</accession>
<evidence type="ECO:0000313" key="5">
    <source>
        <dbReference type="EMBL" id="RHJ89374.1"/>
    </source>
</evidence>
<dbReference type="GO" id="GO:0009061">
    <property type="term" value="P:anaerobic respiration"/>
    <property type="evidence" value="ECO:0007669"/>
    <property type="project" value="TreeGrafter"/>
</dbReference>
<dbReference type="PANTHER" id="PTHR11632:SF73">
    <property type="entry name" value="BLR3196 PROTEIN"/>
    <property type="match status" value="1"/>
</dbReference>
<dbReference type="GO" id="GO:0000104">
    <property type="term" value="F:succinate dehydrogenase activity"/>
    <property type="evidence" value="ECO:0007669"/>
    <property type="project" value="TreeGrafter"/>
</dbReference>
<dbReference type="Pfam" id="PF00890">
    <property type="entry name" value="FAD_binding_2"/>
    <property type="match status" value="1"/>
</dbReference>
<dbReference type="OrthoDB" id="9806724at2"/>
<dbReference type="InterPro" id="IPR030664">
    <property type="entry name" value="SdhA/FrdA/AprA"/>
</dbReference>
<dbReference type="PRINTS" id="PR00368">
    <property type="entry name" value="FADPNR"/>
</dbReference>
<evidence type="ECO:0000259" key="3">
    <source>
        <dbReference type="Pfam" id="PF00890"/>
    </source>
</evidence>
<dbReference type="GO" id="GO:0005886">
    <property type="term" value="C:plasma membrane"/>
    <property type="evidence" value="ECO:0007669"/>
    <property type="project" value="TreeGrafter"/>
</dbReference>
<evidence type="ECO:0000256" key="1">
    <source>
        <dbReference type="ARBA" id="ARBA00022630"/>
    </source>
</evidence>
<dbReference type="SUPFAM" id="SSF46977">
    <property type="entry name" value="Succinate dehydrogenase/fumarate reductase flavoprotein C-terminal domain"/>
    <property type="match status" value="1"/>
</dbReference>
<feature type="domain" description="Fumarate reductase/succinate dehydrogenase flavoprotein-like C-terminal" evidence="4">
    <location>
        <begin position="517"/>
        <end position="588"/>
    </location>
</feature>
<keyword evidence="2" id="KW-0560">Oxidoreductase</keyword>
<comment type="caution">
    <text evidence="5">The sequence shown here is derived from an EMBL/GenBank/DDBJ whole genome shotgun (WGS) entry which is preliminary data.</text>
</comment>
<sequence>MANNNSWPYQSDIGKTTHMEADVLVLGGGIAGCMAAIAAARKGQSVILVEKGATKRSGAGGSGCDHWESAATNPCSGVTPEDLVDAMLDDNDGYNNAISHYIECREGWDRLLDIEKMGGKIRDTEDEFKGADFRDEKTKLMFAYDYKNKFTIRIWGTTFKPAMEKELKRLGVKIVDRCMVTSLLTEGGKNGAKCIGATGIHTRTGEFYVFSGKSSIITMSRPARIWLFSSAHPGLCEFRPMTTIGDGHAMGWRAGAEFNMMEKSVRAEFSSAGRSFPPYSAGNNHNTWFPASLVDAEGKEIPYADRDGNILKDVKSRFMPADGQHYFMKGGNIEQAKYEYEGPETLPYDKLKDMGYKLPFYADLSLMPEMERKVIWGMMVGQEGKTNVPVYKNFTEAGFDPEKHVLQCYGVGWTSAEFLPQERQLFGLPGGFMNDWNLMTNIEGLFVGGDSLYASNCFGHAAATGYYAGRKAADYAAKEPVLIPPHQPQVDREMERVYAPLSGDPVQGTSWKELNEAIAKAMQNYCGEIKRDELLQSGVELLERYEREIVPNTYAANPHELVRLLEVFDILTVSQIILHSCLARHQSCEKLEFYRSDDDGKEMAPFIVVRQDGEKVITREVPLDYAGKIKENYEIYNQDYIAELGKGAEV</sequence>
<gene>
    <name evidence="5" type="ORF">DW099_02010</name>
</gene>
<dbReference type="SUPFAM" id="SSF51905">
    <property type="entry name" value="FAD/NAD(P)-binding domain"/>
    <property type="match status" value="1"/>
</dbReference>
<dbReference type="Gene3D" id="3.50.50.60">
    <property type="entry name" value="FAD/NAD(P)-binding domain"/>
    <property type="match status" value="2"/>
</dbReference>
<reference evidence="5 6" key="1">
    <citation type="submission" date="2018-08" db="EMBL/GenBank/DDBJ databases">
        <title>A genome reference for cultivated species of the human gut microbiota.</title>
        <authorList>
            <person name="Zou Y."/>
            <person name="Xue W."/>
            <person name="Luo G."/>
        </authorList>
    </citation>
    <scope>NUCLEOTIDE SEQUENCE [LARGE SCALE GENOMIC DNA]</scope>
    <source>
        <strain evidence="5 6">AM07-24</strain>
    </source>
</reference>
<feature type="domain" description="FAD-dependent oxidoreductase 2 FAD-binding" evidence="3">
    <location>
        <begin position="22"/>
        <end position="262"/>
    </location>
</feature>
<evidence type="ECO:0000313" key="6">
    <source>
        <dbReference type="Proteomes" id="UP000284841"/>
    </source>
</evidence>
<protein>
    <submittedName>
        <fullName evidence="5">FAD-dependent oxidoreductase</fullName>
    </submittedName>
</protein>